<feature type="region of interest" description="Disordered" evidence="1">
    <location>
        <begin position="108"/>
        <end position="147"/>
    </location>
</feature>
<dbReference type="Proteomes" id="UP000567179">
    <property type="component" value="Unassembled WGS sequence"/>
</dbReference>
<keyword evidence="4" id="KW-1185">Reference proteome</keyword>
<feature type="region of interest" description="Disordered" evidence="1">
    <location>
        <begin position="251"/>
        <end position="271"/>
    </location>
</feature>
<evidence type="ECO:0000313" key="4">
    <source>
        <dbReference type="Proteomes" id="UP000567179"/>
    </source>
</evidence>
<evidence type="ECO:0000256" key="1">
    <source>
        <dbReference type="SAM" id="MobiDB-lite"/>
    </source>
</evidence>
<feature type="domain" description="PAS" evidence="2">
    <location>
        <begin position="49"/>
        <end position="112"/>
    </location>
</feature>
<feature type="region of interest" description="Disordered" evidence="1">
    <location>
        <begin position="680"/>
        <end position="736"/>
    </location>
</feature>
<dbReference type="InterPro" id="IPR035965">
    <property type="entry name" value="PAS-like_dom_sf"/>
</dbReference>
<reference evidence="3 4" key="1">
    <citation type="journal article" date="2020" name="ISME J.">
        <title>Uncovering the hidden diversity of litter-decomposition mechanisms in mushroom-forming fungi.</title>
        <authorList>
            <person name="Floudas D."/>
            <person name="Bentzer J."/>
            <person name="Ahren D."/>
            <person name="Johansson T."/>
            <person name="Persson P."/>
            <person name="Tunlid A."/>
        </authorList>
    </citation>
    <scope>NUCLEOTIDE SEQUENCE [LARGE SCALE GENOMIC DNA]</scope>
    <source>
        <strain evidence="3 4">CBS 101986</strain>
    </source>
</reference>
<dbReference type="SUPFAM" id="SSF55785">
    <property type="entry name" value="PYP-like sensor domain (PAS domain)"/>
    <property type="match status" value="1"/>
</dbReference>
<comment type="caution">
    <text evidence="3">The sequence shown here is derived from an EMBL/GenBank/DDBJ whole genome shotgun (WGS) entry which is preliminary data.</text>
</comment>
<sequence>MRSIPISYPALSAPSTISSTTTLNVLLDDGSNASTMHSQNANHPLHLMLLEAAPDFIHVVSLKGDFLYVAPSVRRVLGFEAAEMQGKGLASYAHPEDVVPLMRELKEASSMGPPTFPGEGAPQNSAGNNNAHSIPTQSNISSMAGSPPHPRPVDLLFRCRTKFGRYVWVEARGRLYVEPGKGRKAIILAGRAREMTCLKWADVGRAGGVARGVREAVAANVMFGSSATASAVHDGGYPAGVGLDGLSSEDGVGGTGSASAGTGTGTPDANGQVYRTRAQDAWGLLAGSCARTAVFASIGRGMQDTLGWTSEDLLGRGVLRTVVAEEGLAVKNQEGDEQGLVVRSIGEAVQSMRQAQKWLREQRRLRVAGDHQQLYHHQQAPVDLARVKKVACRLRTKAGGTLDCWVVIYRADVDDDDFGSEDMNGMKHGASAEGGAEDGSSSVNQQHQGHAPLRADAGASITPAPLVFQIRMMGAETVRLPAPAAASASLQALGISYGMPVWKASPGSQAGAVPSSPSASGALADSSPPSSSMPTAPAAHAALTTGAGDVFAELAVARGSSWQYELQQLRITNMRLKEELAELEAAEAALGVGPSNGEGTLQAQMQQAAMVVQPQPPHAQAAQRVQAPVYAQTQPPPSQSYPSYEPVSMYQQQQDMYQYEQPQSMDLDLDYSYSGHLQQSFFAQPTPPPPPPPRRHTVSTAPGASVPSTPTQNSSNAYFHHPQPQQPLGSTLTALGDDDEASFLSGIRAALVKRHAAPTPQQQHQPTPDPRPVHKLPAPRIRPRPPQTSFNHPASEQIQQHILSSGALASSMSGHTYHQPHAEHQHQHQPHQMHQPQQQQQQAPLPVSMPMSLSATRWPSALTGYFNNGASSGDVEDASRKRSWSAVDRTG</sequence>
<dbReference type="SMART" id="SM00091">
    <property type="entry name" value="PAS"/>
    <property type="match status" value="1"/>
</dbReference>
<feature type="compositionally biased region" description="Low complexity" evidence="1">
    <location>
        <begin position="757"/>
        <end position="766"/>
    </location>
</feature>
<dbReference type="PROSITE" id="PS50112">
    <property type="entry name" value="PAS"/>
    <property type="match status" value="1"/>
</dbReference>
<dbReference type="NCBIfam" id="TIGR00229">
    <property type="entry name" value="sensory_box"/>
    <property type="match status" value="1"/>
</dbReference>
<evidence type="ECO:0000259" key="2">
    <source>
        <dbReference type="PROSITE" id="PS50112"/>
    </source>
</evidence>
<dbReference type="CDD" id="cd00130">
    <property type="entry name" value="PAS"/>
    <property type="match status" value="1"/>
</dbReference>
<feature type="region of interest" description="Disordered" evidence="1">
    <location>
        <begin position="506"/>
        <end position="540"/>
    </location>
</feature>
<dbReference type="InterPro" id="IPR000014">
    <property type="entry name" value="PAS"/>
</dbReference>
<feature type="region of interest" description="Disordered" evidence="1">
    <location>
        <begin position="754"/>
        <end position="792"/>
    </location>
</feature>
<feature type="region of interest" description="Disordered" evidence="1">
    <location>
        <begin position="810"/>
        <end position="891"/>
    </location>
</feature>
<gene>
    <name evidence="3" type="ORF">D9619_013494</name>
</gene>
<feature type="compositionally biased region" description="Polar residues" evidence="1">
    <location>
        <begin position="698"/>
        <end position="717"/>
    </location>
</feature>
<feature type="compositionally biased region" description="Polar residues" evidence="1">
    <location>
        <begin position="122"/>
        <end position="144"/>
    </location>
</feature>
<dbReference type="OrthoDB" id="447251at2759"/>
<name>A0A8H5BI31_9AGAR</name>
<organism evidence="3 4">
    <name type="scientific">Psilocybe cf. subviscida</name>
    <dbReference type="NCBI Taxonomy" id="2480587"/>
    <lineage>
        <taxon>Eukaryota</taxon>
        <taxon>Fungi</taxon>
        <taxon>Dikarya</taxon>
        <taxon>Basidiomycota</taxon>
        <taxon>Agaricomycotina</taxon>
        <taxon>Agaricomycetes</taxon>
        <taxon>Agaricomycetidae</taxon>
        <taxon>Agaricales</taxon>
        <taxon>Agaricineae</taxon>
        <taxon>Strophariaceae</taxon>
        <taxon>Psilocybe</taxon>
    </lineage>
</organism>
<protein>
    <recommendedName>
        <fullName evidence="2">PAS domain-containing protein</fullName>
    </recommendedName>
</protein>
<dbReference type="Gene3D" id="3.30.450.20">
    <property type="entry name" value="PAS domain"/>
    <property type="match status" value="1"/>
</dbReference>
<dbReference type="AlphaFoldDB" id="A0A8H5BI31"/>
<dbReference type="EMBL" id="JAACJJ010000019">
    <property type="protein sequence ID" value="KAF5323281.1"/>
    <property type="molecule type" value="Genomic_DNA"/>
</dbReference>
<proteinExistence type="predicted"/>
<feature type="compositionally biased region" description="Low complexity" evidence="1">
    <location>
        <begin position="830"/>
        <end position="844"/>
    </location>
</feature>
<feature type="compositionally biased region" description="Low complexity" evidence="1">
    <location>
        <begin position="429"/>
        <end position="442"/>
    </location>
</feature>
<dbReference type="InterPro" id="IPR013656">
    <property type="entry name" value="PAS_4"/>
</dbReference>
<evidence type="ECO:0000313" key="3">
    <source>
        <dbReference type="EMBL" id="KAF5323281.1"/>
    </source>
</evidence>
<accession>A0A8H5BI31</accession>
<feature type="region of interest" description="Disordered" evidence="1">
    <location>
        <begin position="420"/>
        <end position="456"/>
    </location>
</feature>
<dbReference type="Pfam" id="PF08448">
    <property type="entry name" value="PAS_4"/>
    <property type="match status" value="1"/>
</dbReference>